<organism evidence="4 5">
    <name type="scientific">Oleomonas cavernae</name>
    <dbReference type="NCBI Taxonomy" id="2320859"/>
    <lineage>
        <taxon>Bacteria</taxon>
        <taxon>Pseudomonadati</taxon>
        <taxon>Pseudomonadota</taxon>
        <taxon>Alphaproteobacteria</taxon>
        <taxon>Acetobacterales</taxon>
        <taxon>Acetobacteraceae</taxon>
        <taxon>Oleomonas</taxon>
    </lineage>
</organism>
<name>A0A418WU16_9PROT</name>
<evidence type="ECO:0000313" key="4">
    <source>
        <dbReference type="EMBL" id="RJF94752.1"/>
    </source>
</evidence>
<comment type="similarity">
    <text evidence="1">Belongs to the 'GDXG' lipolytic enzyme family.</text>
</comment>
<proteinExistence type="inferred from homology"/>
<gene>
    <name evidence="4" type="ORF">D3874_02750</name>
</gene>
<reference evidence="4 5" key="1">
    <citation type="submission" date="2018-09" db="EMBL/GenBank/DDBJ databases">
        <authorList>
            <person name="Zhu H."/>
        </authorList>
    </citation>
    <scope>NUCLEOTIDE SEQUENCE [LARGE SCALE GENOMIC DNA]</scope>
    <source>
        <strain evidence="4 5">K1W22B-8</strain>
    </source>
</reference>
<dbReference type="InterPro" id="IPR002168">
    <property type="entry name" value="Lipase_GDXG_HIS_AS"/>
</dbReference>
<accession>A0A418WU16</accession>
<keyword evidence="5" id="KW-1185">Reference proteome</keyword>
<dbReference type="PROSITE" id="PS01173">
    <property type="entry name" value="LIPASE_GDXG_HIS"/>
    <property type="match status" value="1"/>
</dbReference>
<feature type="domain" description="Alpha/beta hydrolase fold-3" evidence="3">
    <location>
        <begin position="76"/>
        <end position="276"/>
    </location>
</feature>
<dbReference type="RefSeq" id="WP_119776204.1">
    <property type="nucleotide sequence ID" value="NZ_QYUK01000008.1"/>
</dbReference>
<evidence type="ECO:0000313" key="5">
    <source>
        <dbReference type="Proteomes" id="UP000284605"/>
    </source>
</evidence>
<dbReference type="GO" id="GO:0004771">
    <property type="term" value="F:sterol ester esterase activity"/>
    <property type="evidence" value="ECO:0007669"/>
    <property type="project" value="TreeGrafter"/>
</dbReference>
<dbReference type="SUPFAM" id="SSF53474">
    <property type="entry name" value="alpha/beta-Hydrolases"/>
    <property type="match status" value="1"/>
</dbReference>
<evidence type="ECO:0000256" key="2">
    <source>
        <dbReference type="ARBA" id="ARBA00022801"/>
    </source>
</evidence>
<keyword evidence="2 4" id="KW-0378">Hydrolase</keyword>
<dbReference type="InterPro" id="IPR029058">
    <property type="entry name" value="AB_hydrolase_fold"/>
</dbReference>
<evidence type="ECO:0000259" key="3">
    <source>
        <dbReference type="Pfam" id="PF07859"/>
    </source>
</evidence>
<dbReference type="InterPro" id="IPR013094">
    <property type="entry name" value="AB_hydrolase_3"/>
</dbReference>
<dbReference type="GO" id="GO:0005829">
    <property type="term" value="C:cytosol"/>
    <property type="evidence" value="ECO:0007669"/>
    <property type="project" value="TreeGrafter"/>
</dbReference>
<dbReference type="OrthoDB" id="9806180at2"/>
<dbReference type="PANTHER" id="PTHR23025:SF4">
    <property type="entry name" value="ALPHA_BETA HYDROLASE FOLD-3 DOMAIN-CONTAINING PROTEIN"/>
    <property type="match status" value="1"/>
</dbReference>
<comment type="caution">
    <text evidence="4">The sequence shown here is derived from an EMBL/GenBank/DDBJ whole genome shotgun (WGS) entry which is preliminary data.</text>
</comment>
<sequence>MLEPEIAAFVERSQSFYPPGAEALSIAESRRRYDALCAAFTPPRPPGVTTTEYALDLPDRAVPLRLYQAGAPRGTVIYLHGGGFILGSLDSHDLVTARLAADTGAAVLAVDYRLAPEHPAPAAFEDCLAVARAALDGDLPGPVVLAGDSAGGCLSASVALALRDAPAARKIQGLALIYPCLGFEPALPAAVEEAGAPMLTLAEMRACREAYLAGRPPGPYDFALDHADLRGLPPTLALAAEHDPLRDDARLFVERLRAVRGVGEYWLGPGLVHGCLRAMRTSPTAAALYDRMVEFVKARLSAQEN</sequence>
<dbReference type="GO" id="GO:0004806">
    <property type="term" value="F:triacylglycerol lipase activity"/>
    <property type="evidence" value="ECO:0007669"/>
    <property type="project" value="TreeGrafter"/>
</dbReference>
<evidence type="ECO:0000256" key="1">
    <source>
        <dbReference type="ARBA" id="ARBA00010515"/>
    </source>
</evidence>
<dbReference type="PANTHER" id="PTHR23025">
    <property type="entry name" value="TRIACYLGLYCEROL LIPASE"/>
    <property type="match status" value="1"/>
</dbReference>
<dbReference type="AlphaFoldDB" id="A0A418WU16"/>
<dbReference type="EMBL" id="QYUK01000008">
    <property type="protein sequence ID" value="RJF94752.1"/>
    <property type="molecule type" value="Genomic_DNA"/>
</dbReference>
<protein>
    <submittedName>
        <fullName evidence="4">Alpha/beta hydrolase</fullName>
    </submittedName>
</protein>
<dbReference type="Pfam" id="PF07859">
    <property type="entry name" value="Abhydrolase_3"/>
    <property type="match status" value="1"/>
</dbReference>
<dbReference type="GO" id="GO:0019433">
    <property type="term" value="P:triglyceride catabolic process"/>
    <property type="evidence" value="ECO:0007669"/>
    <property type="project" value="TreeGrafter"/>
</dbReference>
<dbReference type="Proteomes" id="UP000284605">
    <property type="component" value="Unassembled WGS sequence"/>
</dbReference>
<dbReference type="Gene3D" id="3.40.50.1820">
    <property type="entry name" value="alpha/beta hydrolase"/>
    <property type="match status" value="1"/>
</dbReference>